<evidence type="ECO:0000259" key="8">
    <source>
        <dbReference type="Pfam" id="PF14840"/>
    </source>
</evidence>
<comment type="catalytic activity">
    <reaction evidence="7">
        <text>DNA(n) + a 2'-deoxyribonucleoside 5'-triphosphate = DNA(n+1) + diphosphate</text>
        <dbReference type="Rhea" id="RHEA:22508"/>
        <dbReference type="Rhea" id="RHEA-COMP:17339"/>
        <dbReference type="Rhea" id="RHEA-COMP:17340"/>
        <dbReference type="ChEBI" id="CHEBI:33019"/>
        <dbReference type="ChEBI" id="CHEBI:61560"/>
        <dbReference type="ChEBI" id="CHEBI:173112"/>
        <dbReference type="EC" id="2.7.7.7"/>
    </reaction>
</comment>
<comment type="similarity">
    <text evidence="6">Belongs to the DNA polymerase HolA subunit family.</text>
</comment>
<dbReference type="PANTHER" id="PTHR34388:SF1">
    <property type="entry name" value="DNA POLYMERASE III SUBUNIT DELTA"/>
    <property type="match status" value="1"/>
</dbReference>
<feature type="domain" description="DNA polymerase III subunit delta C-terminal" evidence="8">
    <location>
        <begin position="30"/>
        <end position="147"/>
    </location>
</feature>
<evidence type="ECO:0000256" key="1">
    <source>
        <dbReference type="ARBA" id="ARBA00012417"/>
    </source>
</evidence>
<evidence type="ECO:0000256" key="4">
    <source>
        <dbReference type="ARBA" id="ARBA00022705"/>
    </source>
</evidence>
<dbReference type="Gene3D" id="1.20.272.10">
    <property type="match status" value="1"/>
</dbReference>
<evidence type="ECO:0000256" key="7">
    <source>
        <dbReference type="ARBA" id="ARBA00049244"/>
    </source>
</evidence>
<dbReference type="AlphaFoldDB" id="A0A382W570"/>
<keyword evidence="2" id="KW-0808">Transferase</keyword>
<dbReference type="GO" id="GO:0009360">
    <property type="term" value="C:DNA polymerase III complex"/>
    <property type="evidence" value="ECO:0007669"/>
    <property type="project" value="TreeGrafter"/>
</dbReference>
<dbReference type="Pfam" id="PF14840">
    <property type="entry name" value="DNA_pol3_delt_C"/>
    <property type="match status" value="1"/>
</dbReference>
<dbReference type="InterPro" id="IPR005790">
    <property type="entry name" value="DNA_polIII_delta"/>
</dbReference>
<gene>
    <name evidence="9" type="ORF">METZ01_LOCUS406713</name>
</gene>
<reference evidence="9" key="1">
    <citation type="submission" date="2018-05" db="EMBL/GenBank/DDBJ databases">
        <authorList>
            <person name="Lanie J.A."/>
            <person name="Ng W.-L."/>
            <person name="Kazmierczak K.M."/>
            <person name="Andrzejewski T.M."/>
            <person name="Davidsen T.M."/>
            <person name="Wayne K.J."/>
            <person name="Tettelin H."/>
            <person name="Glass J.I."/>
            <person name="Rusch D."/>
            <person name="Podicherti R."/>
            <person name="Tsui H.-C.T."/>
            <person name="Winkler M.E."/>
        </authorList>
    </citation>
    <scope>NUCLEOTIDE SEQUENCE</scope>
</reference>
<evidence type="ECO:0000256" key="6">
    <source>
        <dbReference type="ARBA" id="ARBA00034754"/>
    </source>
</evidence>
<evidence type="ECO:0000256" key="2">
    <source>
        <dbReference type="ARBA" id="ARBA00022679"/>
    </source>
</evidence>
<evidence type="ECO:0000256" key="5">
    <source>
        <dbReference type="ARBA" id="ARBA00022932"/>
    </source>
</evidence>
<sequence length="160" mass="17143">EKLLLLADGGKVTVDTVKESVADSARFDVFQLADAAVGLDAGRAIRILQGLQREGVPATLALWALAREIQTLVELSCRVDQGNSVPTALAKTRVWRFRHGMVGECLRQHTAVSIKGLVTKACHVDRIVKGARFGQPWIALNELTLAIARPPAAGAAVSVR</sequence>
<evidence type="ECO:0000256" key="3">
    <source>
        <dbReference type="ARBA" id="ARBA00022695"/>
    </source>
</evidence>
<dbReference type="GO" id="GO:0006261">
    <property type="term" value="P:DNA-templated DNA replication"/>
    <property type="evidence" value="ECO:0007669"/>
    <property type="project" value="TreeGrafter"/>
</dbReference>
<organism evidence="9">
    <name type="scientific">marine metagenome</name>
    <dbReference type="NCBI Taxonomy" id="408172"/>
    <lineage>
        <taxon>unclassified sequences</taxon>
        <taxon>metagenomes</taxon>
        <taxon>ecological metagenomes</taxon>
    </lineage>
</organism>
<dbReference type="SUPFAM" id="SSF48019">
    <property type="entry name" value="post-AAA+ oligomerization domain-like"/>
    <property type="match status" value="1"/>
</dbReference>
<dbReference type="InterPro" id="IPR032780">
    <property type="entry name" value="DNA_pol3_delt_C"/>
</dbReference>
<feature type="non-terminal residue" evidence="9">
    <location>
        <position position="1"/>
    </location>
</feature>
<dbReference type="PANTHER" id="PTHR34388">
    <property type="entry name" value="DNA POLYMERASE III SUBUNIT DELTA"/>
    <property type="match status" value="1"/>
</dbReference>
<keyword evidence="4" id="KW-0235">DNA replication</keyword>
<protein>
    <recommendedName>
        <fullName evidence="1">DNA-directed DNA polymerase</fullName>
        <ecNumber evidence="1">2.7.7.7</ecNumber>
    </recommendedName>
</protein>
<dbReference type="InterPro" id="IPR008921">
    <property type="entry name" value="DNA_pol3_clamp-load_cplx_C"/>
</dbReference>
<accession>A0A382W570</accession>
<name>A0A382W570_9ZZZZ</name>
<dbReference type="NCBIfam" id="TIGR01128">
    <property type="entry name" value="holA"/>
    <property type="match status" value="1"/>
</dbReference>
<dbReference type="EC" id="2.7.7.7" evidence="1"/>
<proteinExistence type="inferred from homology"/>
<dbReference type="GO" id="GO:0003677">
    <property type="term" value="F:DNA binding"/>
    <property type="evidence" value="ECO:0007669"/>
    <property type="project" value="InterPro"/>
</dbReference>
<dbReference type="GO" id="GO:0003887">
    <property type="term" value="F:DNA-directed DNA polymerase activity"/>
    <property type="evidence" value="ECO:0007669"/>
    <property type="project" value="UniProtKB-KW"/>
</dbReference>
<dbReference type="EMBL" id="UINC01157072">
    <property type="protein sequence ID" value="SVD53859.1"/>
    <property type="molecule type" value="Genomic_DNA"/>
</dbReference>
<keyword evidence="3" id="KW-0548">Nucleotidyltransferase</keyword>
<keyword evidence="5" id="KW-0239">DNA-directed DNA polymerase</keyword>
<evidence type="ECO:0000313" key="9">
    <source>
        <dbReference type="EMBL" id="SVD53859.1"/>
    </source>
</evidence>